<feature type="non-terminal residue" evidence="1">
    <location>
        <position position="50"/>
    </location>
</feature>
<accession>A0ABD0QQR1</accession>
<dbReference type="SUPFAM" id="SSF50156">
    <property type="entry name" value="PDZ domain-like"/>
    <property type="match status" value="1"/>
</dbReference>
<proteinExistence type="predicted"/>
<dbReference type="Gene3D" id="2.30.42.10">
    <property type="match status" value="1"/>
</dbReference>
<dbReference type="AlphaFoldDB" id="A0ABD0QQR1"/>
<evidence type="ECO:0000313" key="1">
    <source>
        <dbReference type="EMBL" id="KAL0188507.1"/>
    </source>
</evidence>
<comment type="caution">
    <text evidence="1">The sequence shown here is derived from an EMBL/GenBank/DDBJ whole genome shotgun (WGS) entry which is preliminary data.</text>
</comment>
<dbReference type="Proteomes" id="UP001529510">
    <property type="component" value="Unassembled WGS sequence"/>
</dbReference>
<keyword evidence="2" id="KW-1185">Reference proteome</keyword>
<dbReference type="InterPro" id="IPR036034">
    <property type="entry name" value="PDZ_sf"/>
</dbReference>
<reference evidence="1 2" key="1">
    <citation type="submission" date="2024-05" db="EMBL/GenBank/DDBJ databases">
        <title>Genome sequencing and assembly of Indian major carp, Cirrhinus mrigala (Hamilton, 1822).</title>
        <authorList>
            <person name="Mohindra V."/>
            <person name="Chowdhury L.M."/>
            <person name="Lal K."/>
            <person name="Jena J.K."/>
        </authorList>
    </citation>
    <scope>NUCLEOTIDE SEQUENCE [LARGE SCALE GENOMIC DNA]</scope>
    <source>
        <strain evidence="1">CM1030</strain>
        <tissue evidence="1">Blood</tissue>
    </source>
</reference>
<sequence>DGDIIVKLNGEPLMSTSDLKEALNQDTTLLLEVRRGNDDLLFNIEPDVIM</sequence>
<organism evidence="1 2">
    <name type="scientific">Cirrhinus mrigala</name>
    <name type="common">Mrigala</name>
    <dbReference type="NCBI Taxonomy" id="683832"/>
    <lineage>
        <taxon>Eukaryota</taxon>
        <taxon>Metazoa</taxon>
        <taxon>Chordata</taxon>
        <taxon>Craniata</taxon>
        <taxon>Vertebrata</taxon>
        <taxon>Euteleostomi</taxon>
        <taxon>Actinopterygii</taxon>
        <taxon>Neopterygii</taxon>
        <taxon>Teleostei</taxon>
        <taxon>Ostariophysi</taxon>
        <taxon>Cypriniformes</taxon>
        <taxon>Cyprinidae</taxon>
        <taxon>Labeoninae</taxon>
        <taxon>Labeonini</taxon>
        <taxon>Cirrhinus</taxon>
    </lineage>
</organism>
<gene>
    <name evidence="1" type="ORF">M9458_015606</name>
</gene>
<protein>
    <submittedName>
        <fullName evidence="1">Uncharacterized protein</fullName>
    </submittedName>
</protein>
<name>A0ABD0QQR1_CIRMR</name>
<feature type="non-terminal residue" evidence="1">
    <location>
        <position position="1"/>
    </location>
</feature>
<dbReference type="EMBL" id="JAMKFB020000007">
    <property type="protein sequence ID" value="KAL0188507.1"/>
    <property type="molecule type" value="Genomic_DNA"/>
</dbReference>
<evidence type="ECO:0000313" key="2">
    <source>
        <dbReference type="Proteomes" id="UP001529510"/>
    </source>
</evidence>